<protein>
    <submittedName>
        <fullName evidence="2">YniB-like protein</fullName>
    </submittedName>
</protein>
<keyword evidence="3" id="KW-1185">Reference proteome</keyword>
<proteinExistence type="predicted"/>
<sequence>MTYQQAGLIAVVKRIAGWLIFIPAVLSTIISLANVIYDFTERKQGINGVMQDFLHLVVEVLRFNTPFLNLFWYNSPVPDFSRLFSSPTLMFWLIYILIFVGLAMQVSGARLSRRVKHIREGLEDQMILENAKGNDGKTRDELENRVKLPRHTILLQFFPLYILPIIVGVIGYVVLKVIGLIA</sequence>
<reference evidence="2 3" key="1">
    <citation type="submission" date="2016-10" db="EMBL/GenBank/DDBJ databases">
        <authorList>
            <person name="de Groot N.N."/>
        </authorList>
    </citation>
    <scope>NUCLEOTIDE SEQUENCE [LARGE SCALE GENOMIC DNA]</scope>
    <source>
        <strain evidence="2 3">ATCC 29281</strain>
    </source>
</reference>
<dbReference type="RefSeq" id="WP_026742397.1">
    <property type="nucleotide sequence ID" value="NZ_FNQS01000002.1"/>
</dbReference>
<keyword evidence="1" id="KW-0472">Membrane</keyword>
<dbReference type="InterPro" id="IPR025229">
    <property type="entry name" value="YniB-like"/>
</dbReference>
<evidence type="ECO:0000313" key="3">
    <source>
        <dbReference type="Proteomes" id="UP000187280"/>
    </source>
</evidence>
<dbReference type="Pfam" id="PF14002">
    <property type="entry name" value="YniB"/>
    <property type="match status" value="1"/>
</dbReference>
<evidence type="ECO:0000313" key="2">
    <source>
        <dbReference type="EMBL" id="SDZ99407.1"/>
    </source>
</evidence>
<dbReference type="GeneID" id="97763595"/>
<name>A0A1H3XJ19_9GAMM</name>
<dbReference type="EMBL" id="FNQS01000002">
    <property type="protein sequence ID" value="SDZ99407.1"/>
    <property type="molecule type" value="Genomic_DNA"/>
</dbReference>
<gene>
    <name evidence="2" type="ORF">SAMN02982996_00667</name>
</gene>
<feature type="transmembrane region" description="Helical" evidence="1">
    <location>
        <begin position="153"/>
        <end position="175"/>
    </location>
</feature>
<feature type="transmembrane region" description="Helical" evidence="1">
    <location>
        <begin position="92"/>
        <end position="111"/>
    </location>
</feature>
<dbReference type="Proteomes" id="UP000187280">
    <property type="component" value="Unassembled WGS sequence"/>
</dbReference>
<organism evidence="2 3">
    <name type="scientific">Lonsdalea quercina</name>
    <dbReference type="NCBI Taxonomy" id="71657"/>
    <lineage>
        <taxon>Bacteria</taxon>
        <taxon>Pseudomonadati</taxon>
        <taxon>Pseudomonadota</taxon>
        <taxon>Gammaproteobacteria</taxon>
        <taxon>Enterobacterales</taxon>
        <taxon>Pectobacteriaceae</taxon>
        <taxon>Lonsdalea</taxon>
    </lineage>
</organism>
<feature type="transmembrane region" description="Helical" evidence="1">
    <location>
        <begin position="15"/>
        <end position="37"/>
    </location>
</feature>
<keyword evidence="1" id="KW-0812">Transmembrane</keyword>
<keyword evidence="1" id="KW-1133">Transmembrane helix</keyword>
<dbReference type="eggNOG" id="ENOG502Z8K9">
    <property type="taxonomic scope" value="Bacteria"/>
</dbReference>
<accession>A0A1H3XJ19</accession>
<feature type="transmembrane region" description="Helical" evidence="1">
    <location>
        <begin position="53"/>
        <end position="72"/>
    </location>
</feature>
<evidence type="ECO:0000256" key="1">
    <source>
        <dbReference type="SAM" id="Phobius"/>
    </source>
</evidence>
<dbReference type="AlphaFoldDB" id="A0A1H3XJ19"/>
<dbReference type="STRING" id="71657.SAMN02982996_00667"/>